<reference evidence="2" key="3">
    <citation type="submission" date="2020-12" db="UniProtKB">
        <authorList>
            <consortium name="EnsemblPlants"/>
        </authorList>
    </citation>
    <scope>IDENTIFICATION</scope>
</reference>
<gene>
    <name evidence="1" type="ORF">PHYPA_022924</name>
</gene>
<proteinExistence type="predicted"/>
<evidence type="ECO:0000313" key="3">
    <source>
        <dbReference type="Proteomes" id="UP000006727"/>
    </source>
</evidence>
<reference evidence="1 3" key="1">
    <citation type="journal article" date="2008" name="Science">
        <title>The Physcomitrella genome reveals evolutionary insights into the conquest of land by plants.</title>
        <authorList>
            <person name="Rensing S."/>
            <person name="Lang D."/>
            <person name="Zimmer A."/>
            <person name="Terry A."/>
            <person name="Salamov A."/>
            <person name="Shapiro H."/>
            <person name="Nishiyama T."/>
            <person name="Perroud P.-F."/>
            <person name="Lindquist E."/>
            <person name="Kamisugi Y."/>
            <person name="Tanahashi T."/>
            <person name="Sakakibara K."/>
            <person name="Fujita T."/>
            <person name="Oishi K."/>
            <person name="Shin-I T."/>
            <person name="Kuroki Y."/>
            <person name="Toyoda A."/>
            <person name="Suzuki Y."/>
            <person name="Hashimoto A."/>
            <person name="Yamaguchi K."/>
            <person name="Sugano A."/>
            <person name="Kohara Y."/>
            <person name="Fujiyama A."/>
            <person name="Anterola A."/>
            <person name="Aoki S."/>
            <person name="Ashton N."/>
            <person name="Barbazuk W.B."/>
            <person name="Barker E."/>
            <person name="Bennetzen J."/>
            <person name="Bezanilla M."/>
            <person name="Blankenship R."/>
            <person name="Cho S.H."/>
            <person name="Dutcher S."/>
            <person name="Estelle M."/>
            <person name="Fawcett J.A."/>
            <person name="Gundlach H."/>
            <person name="Hanada K."/>
            <person name="Heyl A."/>
            <person name="Hicks K.A."/>
            <person name="Hugh J."/>
            <person name="Lohr M."/>
            <person name="Mayer K."/>
            <person name="Melkozernov A."/>
            <person name="Murata T."/>
            <person name="Nelson D."/>
            <person name="Pils B."/>
            <person name="Prigge M."/>
            <person name="Reiss B."/>
            <person name="Renner T."/>
            <person name="Rombauts S."/>
            <person name="Rushton P."/>
            <person name="Sanderfoot A."/>
            <person name="Schween G."/>
            <person name="Shiu S.-H."/>
            <person name="Stueber K."/>
            <person name="Theodoulou F.L."/>
            <person name="Tu H."/>
            <person name="Van de Peer Y."/>
            <person name="Verrier P.J."/>
            <person name="Waters E."/>
            <person name="Wood A."/>
            <person name="Yang L."/>
            <person name="Cove D."/>
            <person name="Cuming A."/>
            <person name="Hasebe M."/>
            <person name="Lucas S."/>
            <person name="Mishler D.B."/>
            <person name="Reski R."/>
            <person name="Grigoriev I."/>
            <person name="Quatrano R.S."/>
            <person name="Boore J.L."/>
        </authorList>
    </citation>
    <scope>NUCLEOTIDE SEQUENCE [LARGE SCALE GENOMIC DNA]</scope>
    <source>
        <strain evidence="2 3">cv. Gransden 2004</strain>
    </source>
</reference>
<keyword evidence="3" id="KW-1185">Reference proteome</keyword>
<organism evidence="1">
    <name type="scientific">Physcomitrium patens</name>
    <name type="common">Spreading-leaved earth moss</name>
    <name type="synonym">Physcomitrella patens</name>
    <dbReference type="NCBI Taxonomy" id="3218"/>
    <lineage>
        <taxon>Eukaryota</taxon>
        <taxon>Viridiplantae</taxon>
        <taxon>Streptophyta</taxon>
        <taxon>Embryophyta</taxon>
        <taxon>Bryophyta</taxon>
        <taxon>Bryophytina</taxon>
        <taxon>Bryopsida</taxon>
        <taxon>Funariidae</taxon>
        <taxon>Funariales</taxon>
        <taxon>Funariaceae</taxon>
        <taxon>Physcomitrium</taxon>
    </lineage>
</organism>
<dbReference type="Proteomes" id="UP000006727">
    <property type="component" value="Chromosome 18"/>
</dbReference>
<dbReference type="Gramene" id="Pp3c18_9560V3.1">
    <property type="protein sequence ID" value="PAC:32982331.CDS.1"/>
    <property type="gene ID" value="Pp3c18_9560"/>
</dbReference>
<dbReference type="InParanoid" id="A0A2K1J0G8"/>
<evidence type="ECO:0000313" key="2">
    <source>
        <dbReference type="EnsemblPlants" id="PAC:32982331.CDS.1"/>
    </source>
</evidence>
<name>A0A2K1J0G8_PHYPA</name>
<reference evidence="1 3" key="2">
    <citation type="journal article" date="2018" name="Plant J.">
        <title>The Physcomitrella patens chromosome-scale assembly reveals moss genome structure and evolution.</title>
        <authorList>
            <person name="Lang D."/>
            <person name="Ullrich K.K."/>
            <person name="Murat F."/>
            <person name="Fuchs J."/>
            <person name="Jenkins J."/>
            <person name="Haas F.B."/>
            <person name="Piednoel M."/>
            <person name="Gundlach H."/>
            <person name="Van Bel M."/>
            <person name="Meyberg R."/>
            <person name="Vives C."/>
            <person name="Morata J."/>
            <person name="Symeonidi A."/>
            <person name="Hiss M."/>
            <person name="Muchero W."/>
            <person name="Kamisugi Y."/>
            <person name="Saleh O."/>
            <person name="Blanc G."/>
            <person name="Decker E.L."/>
            <person name="van Gessel N."/>
            <person name="Grimwood J."/>
            <person name="Hayes R.D."/>
            <person name="Graham S.W."/>
            <person name="Gunter L.E."/>
            <person name="McDaniel S.F."/>
            <person name="Hoernstein S.N.W."/>
            <person name="Larsson A."/>
            <person name="Li F.W."/>
            <person name="Perroud P.F."/>
            <person name="Phillips J."/>
            <person name="Ranjan P."/>
            <person name="Rokshar D.S."/>
            <person name="Rothfels C.J."/>
            <person name="Schneider L."/>
            <person name="Shu S."/>
            <person name="Stevenson D.W."/>
            <person name="Thummler F."/>
            <person name="Tillich M."/>
            <person name="Villarreal Aguilar J.C."/>
            <person name="Widiez T."/>
            <person name="Wong G.K."/>
            <person name="Wymore A."/>
            <person name="Zhang Y."/>
            <person name="Zimmer A.D."/>
            <person name="Quatrano R.S."/>
            <person name="Mayer K.F.X."/>
            <person name="Goodstein D."/>
            <person name="Casacuberta J.M."/>
            <person name="Vandepoele K."/>
            <person name="Reski R."/>
            <person name="Cuming A.C."/>
            <person name="Tuskan G.A."/>
            <person name="Maumus F."/>
            <person name="Salse J."/>
            <person name="Schmutz J."/>
            <person name="Rensing S.A."/>
        </authorList>
    </citation>
    <scope>NUCLEOTIDE SEQUENCE [LARGE SCALE GENOMIC DNA]</scope>
    <source>
        <strain evidence="2 3">cv. Gransden 2004</strain>
    </source>
</reference>
<evidence type="ECO:0000313" key="1">
    <source>
        <dbReference type="EMBL" id="PNR35025.1"/>
    </source>
</evidence>
<accession>A0A2K1J0G8</accession>
<protein>
    <submittedName>
        <fullName evidence="1 2">Uncharacterized protein</fullName>
    </submittedName>
</protein>
<sequence length="57" mass="6331">MGQGLLTLSLTTLIGMDPAQSPTALSPAAAWPRSRASYKWRHWPQQNTLLCFGRFLS</sequence>
<dbReference type="AlphaFoldDB" id="A0A2K1J0G8"/>
<dbReference type="EMBL" id="ABEU02000018">
    <property type="protein sequence ID" value="PNR35025.1"/>
    <property type="molecule type" value="Genomic_DNA"/>
</dbReference>
<dbReference type="EnsemblPlants" id="Pp3c18_9560V3.1">
    <property type="protein sequence ID" value="PAC:32982331.CDS.1"/>
    <property type="gene ID" value="Pp3c18_9560"/>
</dbReference>